<evidence type="ECO:0000313" key="2">
    <source>
        <dbReference type="EMBL" id="SFJ68406.1"/>
    </source>
</evidence>
<keyword evidence="1" id="KW-0812">Transmembrane</keyword>
<keyword evidence="1" id="KW-1133">Transmembrane helix</keyword>
<accession>A0A1I3TFG9</accession>
<feature type="transmembrane region" description="Helical" evidence="1">
    <location>
        <begin position="38"/>
        <end position="57"/>
    </location>
</feature>
<sequence>MKKYYAFALVPIVLALAFFVFSKAFELLRQPSDYDVFYGVMLLCIIIFIIIKAGIYVSKNWND</sequence>
<organism evidence="2 3">
    <name type="scientific">Myroides guanonis</name>
    <dbReference type="NCBI Taxonomy" id="1150112"/>
    <lineage>
        <taxon>Bacteria</taxon>
        <taxon>Pseudomonadati</taxon>
        <taxon>Bacteroidota</taxon>
        <taxon>Flavobacteriia</taxon>
        <taxon>Flavobacteriales</taxon>
        <taxon>Flavobacteriaceae</taxon>
        <taxon>Myroides</taxon>
    </lineage>
</organism>
<dbReference type="RefSeq" id="WP_090680048.1">
    <property type="nucleotide sequence ID" value="NZ_FORU01000013.1"/>
</dbReference>
<proteinExistence type="predicted"/>
<dbReference type="Proteomes" id="UP000243887">
    <property type="component" value="Unassembled WGS sequence"/>
</dbReference>
<keyword evidence="1" id="KW-0472">Membrane</keyword>
<keyword evidence="3" id="KW-1185">Reference proteome</keyword>
<dbReference type="EMBL" id="FORU01000013">
    <property type="protein sequence ID" value="SFJ68406.1"/>
    <property type="molecule type" value="Genomic_DNA"/>
</dbReference>
<evidence type="ECO:0000256" key="1">
    <source>
        <dbReference type="SAM" id="Phobius"/>
    </source>
</evidence>
<name>A0A1I3TFG9_9FLAO</name>
<reference evidence="3" key="1">
    <citation type="submission" date="2016-10" db="EMBL/GenBank/DDBJ databases">
        <authorList>
            <person name="Varghese N."/>
            <person name="Submissions S."/>
        </authorList>
    </citation>
    <scope>NUCLEOTIDE SEQUENCE [LARGE SCALE GENOMIC DNA]</scope>
    <source>
        <strain evidence="3">DSM 26542</strain>
    </source>
</reference>
<dbReference type="STRING" id="1150112.SAMN04487893_1138"/>
<gene>
    <name evidence="2" type="ORF">SAMN04487893_1138</name>
</gene>
<protein>
    <submittedName>
        <fullName evidence="2">Uncharacterized protein</fullName>
    </submittedName>
</protein>
<evidence type="ECO:0000313" key="3">
    <source>
        <dbReference type="Proteomes" id="UP000243887"/>
    </source>
</evidence>
<dbReference type="AlphaFoldDB" id="A0A1I3TFG9"/>